<dbReference type="AlphaFoldDB" id="G5JGM2"/>
<name>G5JGM2_9STAP</name>
<organism evidence="1 2">
    <name type="scientific">Staphylococcus simiae CCM 7213 = CCUG 51256</name>
    <dbReference type="NCBI Taxonomy" id="911238"/>
    <lineage>
        <taxon>Bacteria</taxon>
        <taxon>Bacillati</taxon>
        <taxon>Bacillota</taxon>
        <taxon>Bacilli</taxon>
        <taxon>Bacillales</taxon>
        <taxon>Staphylococcaceae</taxon>
        <taxon>Staphylococcus</taxon>
    </lineage>
</organism>
<protein>
    <submittedName>
        <fullName evidence="1">2-oxoglutarate decarboxylase</fullName>
    </submittedName>
</protein>
<reference evidence="1 2" key="1">
    <citation type="journal article" date="2012" name="BMC Genomics">
        <title>Comparative genomic analysis of the genus Staphylococcus including Staphylococcus aureus and its newly described sister species Staphylococcus simiae.</title>
        <authorList>
            <person name="Suzuki H."/>
            <person name="Lefebure T."/>
            <person name="Pavinski Bitar P."/>
            <person name="Stanhope M.J."/>
        </authorList>
    </citation>
    <scope>NUCLEOTIDE SEQUENCE [LARGE SCALE GENOMIC DNA]</scope>
    <source>
        <strain evidence="1 2">CCM 7213</strain>
    </source>
</reference>
<comment type="caution">
    <text evidence="1">The sequence shown here is derived from an EMBL/GenBank/DDBJ whole genome shotgun (WGS) entry which is preliminary data.</text>
</comment>
<dbReference type="Proteomes" id="UP000005413">
    <property type="component" value="Unassembled WGS sequence"/>
</dbReference>
<evidence type="ECO:0000313" key="1">
    <source>
        <dbReference type="EMBL" id="EHJ08664.1"/>
    </source>
</evidence>
<evidence type="ECO:0000313" key="2">
    <source>
        <dbReference type="Proteomes" id="UP000005413"/>
    </source>
</evidence>
<sequence>FERLFGTPTGLNFEHVALMYDFNFVRMDNISDFAQL</sequence>
<proteinExistence type="predicted"/>
<feature type="non-terminal residue" evidence="1">
    <location>
        <position position="1"/>
    </location>
</feature>
<dbReference type="EMBL" id="AEUN01000130">
    <property type="protein sequence ID" value="EHJ08664.1"/>
    <property type="molecule type" value="Genomic_DNA"/>
</dbReference>
<gene>
    <name evidence="1" type="ORF">SS7213T_02953</name>
</gene>
<accession>G5JGM2</accession>
<keyword evidence="2" id="KW-1185">Reference proteome</keyword>
<feature type="non-terminal residue" evidence="1">
    <location>
        <position position="36"/>
    </location>
</feature>